<reference evidence="1 2" key="1">
    <citation type="submission" date="2016-05" db="EMBL/GenBank/DDBJ databases">
        <title>Campylobacter bacteriophages isolated in Slovenia.</title>
        <authorList>
            <person name="Janez N."/>
            <person name="Peterka M."/>
            <person name="Accetto T."/>
        </authorList>
    </citation>
    <scope>NUCLEOTIDE SEQUENCE [LARGE SCALE GENOMIC DNA]</scope>
</reference>
<name>A0A1B0XVT7_9CAUD</name>
<evidence type="ECO:0000313" key="2">
    <source>
        <dbReference type="Proteomes" id="UP000221511"/>
    </source>
</evidence>
<dbReference type="CDD" id="cd22328">
    <property type="entry name" value="Hef-like"/>
    <property type="match status" value="1"/>
</dbReference>
<dbReference type="Gene3D" id="3.40.960.10">
    <property type="entry name" value="VSR Endonuclease"/>
    <property type="match status" value="1"/>
</dbReference>
<organism evidence="1 2">
    <name type="scientific">Campylobacter phage PC5</name>
    <dbReference type="NCBI Taxonomy" id="1541690"/>
    <lineage>
        <taxon>Viruses</taxon>
        <taxon>Duplodnaviria</taxon>
        <taxon>Heunggongvirae</taxon>
        <taxon>Uroviricota</taxon>
        <taxon>Caudoviricetes</taxon>
        <taxon>Connertonviridae</taxon>
        <taxon>Fletchervirus</taxon>
        <taxon>Fletchervirus PC5</taxon>
    </lineage>
</organism>
<proteinExistence type="predicted"/>
<protein>
    <submittedName>
        <fullName evidence="1">Hef73</fullName>
    </submittedName>
</protein>
<evidence type="ECO:0000313" key="1">
    <source>
        <dbReference type="EMBL" id="ANH51241.1"/>
    </source>
</evidence>
<sequence>MDKIEYLKSLGYTPVSSNLTNNLEVLCHKCNNTFKRSFYTFKNGSVDCPNCQNIERLNYLKSIEFEAVDLYNVKCIKGHIFKRRFSEFKNGATTCPICIDNEKQEFIKGLGYIIKDIKGDNFTVECQKGHVFNRVYSSFRSKNIIFCPECKNNEKILFLNSVGLKQIKSDGDKMTLQCSKGHTFVRRYCDIKRGSVNCPECIINMKEEYLKSIGFTLIKTNVVKCSKGHIFNRSYSDFVNGSIACPTCQKENILNFIKSNGLQLVSLGKSIKLKCQSDHIFTRAFNTLKVNTTCPICDKEKRKLFIESFGIKLLKDGNRLQLQCSKGHVFEREYCNFKKCTLCPVCNPSTSSFEKEISELLTNYNKNDRNILDGKELDFYLPEYNLAIECNGDYWHSESNGKDKNYHLNKTNKCLERGIQLLHIFESSWIEKKDIWTSIIRNKLGKSKKIMARKCVLGKVDKAEEKEFLDTNHLQGFTGSTVCYGLYCRDELVCLMSFGKPRFTDKYDWELIRLCTKMGLNIIGGASKLLKHFHKHNPGSLISYSDRLYSDGSIYLKLGFTFSHYSKPGYYYFKNGIKYSRQQFMKHKLKDKLEIFDPNKTEYENMIENGYYRIWDCGQGVWVKESLSKNIV</sequence>
<gene>
    <name evidence="1" type="ORF">PC5_00122</name>
</gene>
<dbReference type="EMBL" id="KX229736">
    <property type="protein sequence ID" value="ANH51241.1"/>
    <property type="molecule type" value="Genomic_DNA"/>
</dbReference>
<keyword evidence="2" id="KW-1185">Reference proteome</keyword>
<accession>A0A1B0XVT7</accession>
<dbReference type="Proteomes" id="UP000221511">
    <property type="component" value="Segment"/>
</dbReference>